<dbReference type="PRINTS" id="PR00081">
    <property type="entry name" value="GDHRDH"/>
</dbReference>
<evidence type="ECO:0000259" key="1">
    <source>
        <dbReference type="SMART" id="SM00829"/>
    </source>
</evidence>
<dbReference type="InterPro" id="IPR036291">
    <property type="entry name" value="NAD(P)-bd_dom_sf"/>
</dbReference>
<dbReference type="SUPFAM" id="SSF50129">
    <property type="entry name" value="GroES-like"/>
    <property type="match status" value="1"/>
</dbReference>
<dbReference type="Pfam" id="PF13602">
    <property type="entry name" value="ADH_zinc_N_2"/>
    <property type="match status" value="1"/>
</dbReference>
<dbReference type="Gene3D" id="3.90.180.10">
    <property type="entry name" value="Medium-chain alcohol dehydrogenases, catalytic domain"/>
    <property type="match status" value="2"/>
</dbReference>
<dbReference type="SUPFAM" id="SSF51735">
    <property type="entry name" value="NAD(P)-binding Rossmann-fold domains"/>
    <property type="match status" value="2"/>
</dbReference>
<dbReference type="GeneID" id="18607919"/>
<dbReference type="InterPro" id="IPR020843">
    <property type="entry name" value="ER"/>
</dbReference>
<dbReference type="PROSITE" id="PS00061">
    <property type="entry name" value="ADH_SHORT"/>
    <property type="match status" value="1"/>
</dbReference>
<dbReference type="AlphaFoldDB" id="A0AB32VY03"/>
<dbReference type="SMART" id="SM00829">
    <property type="entry name" value="PKS_ER"/>
    <property type="match status" value="1"/>
</dbReference>
<protein>
    <submittedName>
        <fullName evidence="3">Zinc-binding alcohol dehydrogenase domain-containing protein 2 isoform X2</fullName>
    </submittedName>
</protein>
<dbReference type="Gramene" id="Tc02v2_t008010.2">
    <property type="protein sequence ID" value="Tc02v2_p008010.2"/>
    <property type="gene ID" value="Tc02v2_g008010"/>
</dbReference>
<dbReference type="PANTHER" id="PTHR43677:SF3">
    <property type="entry name" value="PROSTAGLANDIN REDUCTASE 3"/>
    <property type="match status" value="1"/>
</dbReference>
<dbReference type="InterPro" id="IPR011032">
    <property type="entry name" value="GroES-like_sf"/>
</dbReference>
<dbReference type="InterPro" id="IPR002347">
    <property type="entry name" value="SDR_fam"/>
</dbReference>
<dbReference type="Proteomes" id="UP000694886">
    <property type="component" value="Chromosome 2"/>
</dbReference>
<reference evidence="3" key="2">
    <citation type="submission" date="2025-08" db="UniProtKB">
        <authorList>
            <consortium name="RefSeq"/>
        </authorList>
    </citation>
    <scope>IDENTIFICATION</scope>
</reference>
<reference evidence="2" key="1">
    <citation type="journal article" date="1997" name="Nucleic Acids Res.">
        <title>tRNAscan-SE: a program for improved detection of transfer RNA genes in genomic sequence.</title>
        <authorList>
            <person name="Lowe T.M."/>
            <person name="Eddy S.R."/>
        </authorList>
    </citation>
    <scope>NUCLEOTIDE SEQUENCE [LARGE SCALE GENOMIC DNA]</scope>
    <source>
        <strain evidence="2">r\B97-61/B2</strain>
    </source>
</reference>
<dbReference type="PRINTS" id="PR00080">
    <property type="entry name" value="SDRFAMILY"/>
</dbReference>
<dbReference type="InterPro" id="IPR051397">
    <property type="entry name" value="Zn-ADH-like_protein"/>
</dbReference>
<dbReference type="GO" id="GO:0016491">
    <property type="term" value="F:oxidoreductase activity"/>
    <property type="evidence" value="ECO:0007669"/>
    <property type="project" value="InterPro"/>
</dbReference>
<gene>
    <name evidence="3" type="primary">LOC18607919</name>
</gene>
<dbReference type="InterPro" id="IPR013154">
    <property type="entry name" value="ADH-like_N"/>
</dbReference>
<dbReference type="FunFam" id="3.40.50.720:FF:001171">
    <property type="entry name" value="ARP protein (REF)"/>
    <property type="match status" value="1"/>
</dbReference>
<proteinExistence type="predicted"/>
<dbReference type="PANTHER" id="PTHR43677">
    <property type="entry name" value="SHORT-CHAIN DEHYDROGENASE/REDUCTASE"/>
    <property type="match status" value="1"/>
</dbReference>
<evidence type="ECO:0000313" key="2">
    <source>
        <dbReference type="Proteomes" id="UP000694886"/>
    </source>
</evidence>
<dbReference type="Gene3D" id="3.40.50.720">
    <property type="entry name" value="NAD(P)-binding Rossmann-like Domain"/>
    <property type="match status" value="3"/>
</dbReference>
<dbReference type="InterPro" id="IPR020904">
    <property type="entry name" value="Sc_DH/Rdtase_CS"/>
</dbReference>
<organism evidence="2 3">
    <name type="scientific">Theobroma cacao</name>
    <name type="common">Cacao</name>
    <name type="synonym">Cocoa</name>
    <dbReference type="NCBI Taxonomy" id="3641"/>
    <lineage>
        <taxon>Eukaryota</taxon>
        <taxon>Viridiplantae</taxon>
        <taxon>Streptophyta</taxon>
        <taxon>Embryophyta</taxon>
        <taxon>Tracheophyta</taxon>
        <taxon>Spermatophyta</taxon>
        <taxon>Magnoliopsida</taxon>
        <taxon>eudicotyledons</taxon>
        <taxon>Gunneridae</taxon>
        <taxon>Pentapetalae</taxon>
        <taxon>rosids</taxon>
        <taxon>malvids</taxon>
        <taxon>Malvales</taxon>
        <taxon>Malvaceae</taxon>
        <taxon>Byttnerioideae</taxon>
        <taxon>Theobroma</taxon>
    </lineage>
</organism>
<accession>A0AB32VY03</accession>
<sequence length="595" mass="64424">MELKPGLSALVSGAASGIGKALSLALAGKGVFVTVVDFSEERGKEVASLVEKENSKFHGNLGFPSAIFVKCDVTNTRDITLAFEKHLATYGGLDICINSAGISNPVPFQKDETDGTKTWRHTINVNLIAVVDCTRLAIKTMQALQKPGVIINLGSAAGLYPAYVDPIYSGSKAGVVMFTRSLAPYKRQGIRVNVLCPEFVQTEMGEKLGHRFISLMGGFVQMEMVVKGALELIMDKSRAGSCLWITNRRGMEYWPTPIEEAKYLLRSSASSRKKISLQAPLSTQLPPSFEKVVVHTLSHHFRDATHIVRVPLKLPIESDHVLLKIIYAGVNASDVNFSSGRYFQGSNKDLSSLLPFDAGFEAVGIIAAVGDSVSDLKVGTPAAVMTYGGYAEFITVPSKHILPIGRPDPEVIAMLTSGLTASIALDKAGQMESRKVVLVTAAAGGTGQFAVQVLKKEFPKGVDIVYESVGGDMFDLCLNALAIHGRLIVIGMISQYQGEHGWKPSNYPGLVEKLLSKSQTVAGFFLVQYSHLWKEHLDRLFQLYSSGKLKVAIDPKRFLGLRSVADAVEYLHSGKSAGKVVVCIDPTFEQQMAKL</sequence>
<dbReference type="Pfam" id="PF00106">
    <property type="entry name" value="adh_short"/>
    <property type="match status" value="1"/>
</dbReference>
<dbReference type="RefSeq" id="XP_017971440.1">
    <property type="nucleotide sequence ID" value="XM_018115951.1"/>
</dbReference>
<feature type="domain" description="Enoyl reductase (ER)" evidence="1">
    <location>
        <begin position="299"/>
        <end position="582"/>
    </location>
</feature>
<name>A0AB32VY03_THECC</name>
<dbReference type="Pfam" id="PF08240">
    <property type="entry name" value="ADH_N"/>
    <property type="match status" value="1"/>
</dbReference>
<evidence type="ECO:0000313" key="3">
    <source>
        <dbReference type="RefSeq" id="XP_017971440.1"/>
    </source>
</evidence>